<sequence>MSTYTISVMKKEQECETKELMQRCFDKSLASIFFLHPDTTLVVLYEGRVVAGLNLDVYRVNDQVNMGYLGWLYTDEKHRGKGLAGKLISESLPFLKSLGCTDVAACVEGDNPASFKQLENEGFSRLPLVGQIRRFRFGLFRVWKHASRFFDMGYFMWHLHLDGATKQGYPENCKAFVLGAVANTLLFLPVLLGWNLLSLLNLSWMQVSHPNKSLLVAIPLLSLLVRTLPSLVFAHTRKIQLVYRQWDTAYFTALLLPFLAGLPFPVPGNLYIQGSNWSMKTHARSLARMSLVSNTSLALLFILLPNPYTLFLLTLDTFFFFYPFCGFNASRIMREGWNYRTYDIILTLACYAFLLVY</sequence>
<dbReference type="CDD" id="cd04301">
    <property type="entry name" value="NAT_SF"/>
    <property type="match status" value="1"/>
</dbReference>
<dbReference type="GO" id="GO:0016747">
    <property type="term" value="F:acyltransferase activity, transferring groups other than amino-acyl groups"/>
    <property type="evidence" value="ECO:0007669"/>
    <property type="project" value="InterPro"/>
</dbReference>
<feature type="transmembrane region" description="Helical" evidence="1">
    <location>
        <begin position="339"/>
        <end position="356"/>
    </location>
</feature>
<gene>
    <name evidence="3" type="ORF">SDC9_43548</name>
</gene>
<dbReference type="AlphaFoldDB" id="A0A644W1B4"/>
<feature type="domain" description="N-acetyltransferase" evidence="2">
    <location>
        <begin position="4"/>
        <end position="157"/>
    </location>
</feature>
<evidence type="ECO:0000256" key="1">
    <source>
        <dbReference type="SAM" id="Phobius"/>
    </source>
</evidence>
<dbReference type="InterPro" id="IPR016181">
    <property type="entry name" value="Acyl_CoA_acyltransferase"/>
</dbReference>
<evidence type="ECO:0000313" key="3">
    <source>
        <dbReference type="EMBL" id="MPL97358.1"/>
    </source>
</evidence>
<feature type="transmembrane region" description="Helical" evidence="1">
    <location>
        <begin position="248"/>
        <end position="266"/>
    </location>
</feature>
<dbReference type="Pfam" id="PF00583">
    <property type="entry name" value="Acetyltransf_1"/>
    <property type="match status" value="1"/>
</dbReference>
<reference evidence="3" key="1">
    <citation type="submission" date="2019-08" db="EMBL/GenBank/DDBJ databases">
        <authorList>
            <person name="Kucharzyk K."/>
            <person name="Murdoch R.W."/>
            <person name="Higgins S."/>
            <person name="Loffler F."/>
        </authorList>
    </citation>
    <scope>NUCLEOTIDE SEQUENCE</scope>
</reference>
<dbReference type="InterPro" id="IPR000182">
    <property type="entry name" value="GNAT_dom"/>
</dbReference>
<name>A0A644W1B4_9ZZZZ</name>
<proteinExistence type="predicted"/>
<protein>
    <recommendedName>
        <fullName evidence="2">N-acetyltransferase domain-containing protein</fullName>
    </recommendedName>
</protein>
<accession>A0A644W1B4</accession>
<comment type="caution">
    <text evidence="3">The sequence shown here is derived from an EMBL/GenBank/DDBJ whole genome shotgun (WGS) entry which is preliminary data.</text>
</comment>
<keyword evidence="1" id="KW-0472">Membrane</keyword>
<evidence type="ECO:0000259" key="2">
    <source>
        <dbReference type="PROSITE" id="PS51186"/>
    </source>
</evidence>
<dbReference type="Gene3D" id="3.40.630.30">
    <property type="match status" value="1"/>
</dbReference>
<organism evidence="3">
    <name type="scientific">bioreactor metagenome</name>
    <dbReference type="NCBI Taxonomy" id="1076179"/>
    <lineage>
        <taxon>unclassified sequences</taxon>
        <taxon>metagenomes</taxon>
        <taxon>ecological metagenomes</taxon>
    </lineage>
</organism>
<keyword evidence="1" id="KW-0812">Transmembrane</keyword>
<keyword evidence="1" id="KW-1133">Transmembrane helix</keyword>
<feature type="transmembrane region" description="Helical" evidence="1">
    <location>
        <begin position="175"/>
        <end position="202"/>
    </location>
</feature>
<feature type="transmembrane region" description="Helical" evidence="1">
    <location>
        <begin position="310"/>
        <end position="327"/>
    </location>
</feature>
<dbReference type="SUPFAM" id="SSF55729">
    <property type="entry name" value="Acyl-CoA N-acyltransferases (Nat)"/>
    <property type="match status" value="1"/>
</dbReference>
<feature type="transmembrane region" description="Helical" evidence="1">
    <location>
        <begin position="214"/>
        <end position="236"/>
    </location>
</feature>
<dbReference type="PROSITE" id="PS51186">
    <property type="entry name" value="GNAT"/>
    <property type="match status" value="1"/>
</dbReference>
<dbReference type="EMBL" id="VSSQ01000551">
    <property type="protein sequence ID" value="MPL97358.1"/>
    <property type="molecule type" value="Genomic_DNA"/>
</dbReference>